<reference evidence="3" key="1">
    <citation type="submission" date="2022-11" db="EMBL/GenBank/DDBJ databases">
        <authorList>
            <person name="Petersen C."/>
        </authorList>
    </citation>
    <scope>NUCLEOTIDE SEQUENCE</scope>
    <source>
        <strain evidence="3">IBT 26290</strain>
    </source>
</reference>
<feature type="region of interest" description="Disordered" evidence="2">
    <location>
        <begin position="223"/>
        <end position="273"/>
    </location>
</feature>
<dbReference type="GeneID" id="81427909"/>
<dbReference type="EMBL" id="JAPQKN010000004">
    <property type="protein sequence ID" value="KAJ5159604.1"/>
    <property type="molecule type" value="Genomic_DNA"/>
</dbReference>
<feature type="region of interest" description="Disordered" evidence="2">
    <location>
        <begin position="590"/>
        <end position="665"/>
    </location>
</feature>
<feature type="region of interest" description="Disordered" evidence="2">
    <location>
        <begin position="539"/>
        <end position="573"/>
    </location>
</feature>
<keyword evidence="1" id="KW-0175">Coiled coil</keyword>
<organism evidence="3 4">
    <name type="scientific">Penicillium canariense</name>
    <dbReference type="NCBI Taxonomy" id="189055"/>
    <lineage>
        <taxon>Eukaryota</taxon>
        <taxon>Fungi</taxon>
        <taxon>Dikarya</taxon>
        <taxon>Ascomycota</taxon>
        <taxon>Pezizomycotina</taxon>
        <taxon>Eurotiomycetes</taxon>
        <taxon>Eurotiomycetidae</taxon>
        <taxon>Eurotiales</taxon>
        <taxon>Aspergillaceae</taxon>
        <taxon>Penicillium</taxon>
    </lineage>
</organism>
<evidence type="ECO:0000313" key="4">
    <source>
        <dbReference type="Proteomes" id="UP001149163"/>
    </source>
</evidence>
<feature type="compositionally biased region" description="Polar residues" evidence="2">
    <location>
        <begin position="722"/>
        <end position="744"/>
    </location>
</feature>
<evidence type="ECO:0000313" key="3">
    <source>
        <dbReference type="EMBL" id="KAJ5159604.1"/>
    </source>
</evidence>
<feature type="compositionally biased region" description="Pro residues" evidence="2">
    <location>
        <begin position="542"/>
        <end position="551"/>
    </location>
</feature>
<gene>
    <name evidence="3" type="ORF">N7482_006608</name>
</gene>
<comment type="caution">
    <text evidence="3">The sequence shown here is derived from an EMBL/GenBank/DDBJ whole genome shotgun (WGS) entry which is preliminary data.</text>
</comment>
<proteinExistence type="predicted"/>
<feature type="region of interest" description="Disordered" evidence="2">
    <location>
        <begin position="170"/>
        <end position="204"/>
    </location>
</feature>
<feature type="compositionally biased region" description="Polar residues" evidence="2">
    <location>
        <begin position="189"/>
        <end position="204"/>
    </location>
</feature>
<dbReference type="RefSeq" id="XP_056541162.1">
    <property type="nucleotide sequence ID" value="XM_056688733.1"/>
</dbReference>
<evidence type="ECO:0000256" key="2">
    <source>
        <dbReference type="SAM" id="MobiDB-lite"/>
    </source>
</evidence>
<feature type="compositionally biased region" description="Polar residues" evidence="2">
    <location>
        <begin position="590"/>
        <end position="605"/>
    </location>
</feature>
<accession>A0A9W9LJB4</accession>
<dbReference type="AlphaFoldDB" id="A0A9W9LJB4"/>
<feature type="region of interest" description="Disordered" evidence="2">
    <location>
        <begin position="291"/>
        <end position="327"/>
    </location>
</feature>
<feature type="compositionally biased region" description="Basic and acidic residues" evidence="2">
    <location>
        <begin position="790"/>
        <end position="806"/>
    </location>
</feature>
<feature type="coiled-coil region" evidence="1">
    <location>
        <begin position="451"/>
        <end position="508"/>
    </location>
</feature>
<reference evidence="3" key="2">
    <citation type="journal article" date="2023" name="IMA Fungus">
        <title>Comparative genomic study of the Penicillium genus elucidates a diverse pangenome and 15 lateral gene transfer events.</title>
        <authorList>
            <person name="Petersen C."/>
            <person name="Sorensen T."/>
            <person name="Nielsen M.R."/>
            <person name="Sondergaard T.E."/>
            <person name="Sorensen J.L."/>
            <person name="Fitzpatrick D.A."/>
            <person name="Frisvad J.C."/>
            <person name="Nielsen K.L."/>
        </authorList>
    </citation>
    <scope>NUCLEOTIDE SEQUENCE</scope>
    <source>
        <strain evidence="3">IBT 26290</strain>
    </source>
</reference>
<feature type="compositionally biased region" description="Polar residues" evidence="2">
    <location>
        <begin position="229"/>
        <end position="241"/>
    </location>
</feature>
<feature type="region of interest" description="Disordered" evidence="2">
    <location>
        <begin position="1"/>
        <end position="36"/>
    </location>
</feature>
<protein>
    <submittedName>
        <fullName evidence="3">Uncharacterized protein</fullName>
    </submittedName>
</protein>
<feature type="region of interest" description="Disordered" evidence="2">
    <location>
        <begin position="716"/>
        <end position="806"/>
    </location>
</feature>
<evidence type="ECO:0000256" key="1">
    <source>
        <dbReference type="SAM" id="Coils"/>
    </source>
</evidence>
<dbReference type="Proteomes" id="UP001149163">
    <property type="component" value="Unassembled WGS sequence"/>
</dbReference>
<feature type="region of interest" description="Disordered" evidence="2">
    <location>
        <begin position="60"/>
        <end position="83"/>
    </location>
</feature>
<sequence length="806" mass="88886">MEGSCRPSMTRKRSGLDYDQDLALPMPKPRHPKPEPFVNIMPPSGAENLKPQPHLLKKRSMTDTAYSKASPACEPVTSGDGKKKSRLDLIKLKLSFKDLRKESVKDDGANTIPHVPFIQTKSGLHRPSASSGISAFSPSTYALKTESKPVETGTSSPSNVASAIFTPQANSAPSRIPLPPSGTHAHAQMATSRSSTGRQVSSWGQVKATAELGETQEKLGAATKGIKVNTAQPSETRQPNIVVSRPSLDTPAKNRESSTSKPHVPKYAPTGDLPIMIGELTEGTGRVSYLPKDWLEGTSPLSPSPTIKTKRHSETMHSNDELPVTSQPDYMPSFIERLDDANLPNDKTTAEIRNHRTATHVDDVVEMVWSIQRQADSGISSLNKKLEELSLWIGDHLRNQIETVSDLNRANNEISSRQYELSRDLMKFHLDIRLETGVMERRMNVFEMKLLDELQTEIRNLAASYDELHMKTAYLVEKYSSDATQKFIKDQRQKNVEIDNEIAYLKEQREANLKAIWPLQAQPCVSQSTIASTELLIRPPVSASPPLPMPQSVPTTPSRPKLPPAAKSKASNVFSRSLSFKRGLTKVISGTSDCENKNHGPTGSTEDTKKWNVFNFRRRHRTTSQGSTSPGKFSWAYSRRSKDGAASDNGSSRSTTPPPPIPRNVLQNIESNIHAASKVHPAFRNVVQQSCMKDKSLVSPIAPVHTSIMSPLMTRLSHHDGQNSSIVSASMTPSPASSQDNKASNGEIPSPDKYEAQELLVQDSESLTPLRPIEGMRKPLLGEAEEEDHAWDRVSLHEAKTTEYLQ</sequence>
<name>A0A9W9LJB4_9EURO</name>
<dbReference type="OrthoDB" id="4339014at2759"/>
<keyword evidence="4" id="KW-1185">Reference proteome</keyword>